<dbReference type="GO" id="GO:0000978">
    <property type="term" value="F:RNA polymerase II cis-regulatory region sequence-specific DNA binding"/>
    <property type="evidence" value="ECO:0007669"/>
    <property type="project" value="TreeGrafter"/>
</dbReference>
<feature type="domain" description="C2H2-type" evidence="13">
    <location>
        <begin position="56"/>
        <end position="83"/>
    </location>
</feature>
<dbReference type="PROSITE" id="PS50157">
    <property type="entry name" value="ZINC_FINGER_C2H2_2"/>
    <property type="match status" value="3"/>
</dbReference>
<dbReference type="InterPro" id="IPR036236">
    <property type="entry name" value="Znf_C2H2_sf"/>
</dbReference>
<sequence>MEVDVDEQRMCEKGTWEPDKNLLAINRNFSRPRYLKNFSDCSPLVLHPQDHTMKPYLCQFCSRGFLYMSLLKVHLRTHTGEKPYSCPHCDYRSTQSGALKDHIRTHTREKPYSCPRCSYCSARLSNLKRHLDRHHQEKL</sequence>
<keyword evidence="8" id="KW-0238">DNA-binding</keyword>
<reference evidence="14" key="1">
    <citation type="journal article" date="2021" name="Sci. Adv.">
        <title>The American lobster genome reveals insights on longevity, neural, and immune adaptations.</title>
        <authorList>
            <person name="Polinski J.M."/>
            <person name="Zimin A.V."/>
            <person name="Clark K.F."/>
            <person name="Kohn A.B."/>
            <person name="Sadowski N."/>
            <person name="Timp W."/>
            <person name="Ptitsyn A."/>
            <person name="Khanna P."/>
            <person name="Romanova D.Y."/>
            <person name="Williams P."/>
            <person name="Greenwood S.J."/>
            <person name="Moroz L.L."/>
            <person name="Walt D.R."/>
            <person name="Bodnar A.G."/>
        </authorList>
    </citation>
    <scope>NUCLEOTIDE SEQUENCE</scope>
    <source>
        <strain evidence="14">GMGI-L3</strain>
    </source>
</reference>
<dbReference type="GO" id="GO:0008270">
    <property type="term" value="F:zinc ion binding"/>
    <property type="evidence" value="ECO:0007669"/>
    <property type="project" value="UniProtKB-KW"/>
</dbReference>
<evidence type="ECO:0000256" key="5">
    <source>
        <dbReference type="ARBA" id="ARBA00022771"/>
    </source>
</evidence>
<dbReference type="SUPFAM" id="SSF57667">
    <property type="entry name" value="beta-beta-alpha zinc fingers"/>
    <property type="match status" value="2"/>
</dbReference>
<dbReference type="GO" id="GO:0000981">
    <property type="term" value="F:DNA-binding transcription factor activity, RNA polymerase II-specific"/>
    <property type="evidence" value="ECO:0007669"/>
    <property type="project" value="TreeGrafter"/>
</dbReference>
<keyword evidence="9" id="KW-0804">Transcription</keyword>
<evidence type="ECO:0000256" key="7">
    <source>
        <dbReference type="ARBA" id="ARBA00023015"/>
    </source>
</evidence>
<evidence type="ECO:0000256" key="3">
    <source>
        <dbReference type="ARBA" id="ARBA00022723"/>
    </source>
</evidence>
<evidence type="ECO:0000256" key="6">
    <source>
        <dbReference type="ARBA" id="ARBA00022833"/>
    </source>
</evidence>
<dbReference type="SMART" id="SM00355">
    <property type="entry name" value="ZnF_C2H2"/>
    <property type="match status" value="3"/>
</dbReference>
<dbReference type="Proteomes" id="UP000747542">
    <property type="component" value="Unassembled WGS sequence"/>
</dbReference>
<evidence type="ECO:0000256" key="12">
    <source>
        <dbReference type="PROSITE-ProRule" id="PRU00042"/>
    </source>
</evidence>
<evidence type="ECO:0000256" key="11">
    <source>
        <dbReference type="ARBA" id="ARBA00037948"/>
    </source>
</evidence>
<keyword evidence="10" id="KW-0539">Nucleus</keyword>
<comment type="similarity">
    <text evidence="11">Belongs to the snail C2H2-type zinc-finger protein family.</text>
</comment>
<comment type="subcellular location">
    <subcellularLocation>
        <location evidence="1">Nucleus</location>
    </subcellularLocation>
</comment>
<evidence type="ECO:0000256" key="10">
    <source>
        <dbReference type="ARBA" id="ARBA00023242"/>
    </source>
</evidence>
<dbReference type="FunFam" id="3.30.160.60:FF:000446">
    <property type="entry name" value="Zinc finger protein"/>
    <property type="match status" value="1"/>
</dbReference>
<feature type="domain" description="C2H2-type" evidence="13">
    <location>
        <begin position="84"/>
        <end position="111"/>
    </location>
</feature>
<accession>A0A8J5NAP7</accession>
<keyword evidence="3" id="KW-0479">Metal-binding</keyword>
<evidence type="ECO:0000313" key="14">
    <source>
        <dbReference type="EMBL" id="KAG7176004.1"/>
    </source>
</evidence>
<dbReference type="Gene3D" id="3.30.160.60">
    <property type="entry name" value="Classic Zinc Finger"/>
    <property type="match status" value="3"/>
</dbReference>
<evidence type="ECO:0000256" key="4">
    <source>
        <dbReference type="ARBA" id="ARBA00022737"/>
    </source>
</evidence>
<comment type="similarity">
    <text evidence="2">Belongs to the krueppel C2H2-type zinc-finger protein family.</text>
</comment>
<dbReference type="PANTHER" id="PTHR24388">
    <property type="entry name" value="ZINC FINGER PROTEIN"/>
    <property type="match status" value="1"/>
</dbReference>
<evidence type="ECO:0000256" key="8">
    <source>
        <dbReference type="ARBA" id="ARBA00023125"/>
    </source>
</evidence>
<keyword evidence="6" id="KW-0862">Zinc</keyword>
<keyword evidence="5 12" id="KW-0863">Zinc-finger</keyword>
<organism evidence="14 15">
    <name type="scientific">Homarus americanus</name>
    <name type="common">American lobster</name>
    <dbReference type="NCBI Taxonomy" id="6706"/>
    <lineage>
        <taxon>Eukaryota</taxon>
        <taxon>Metazoa</taxon>
        <taxon>Ecdysozoa</taxon>
        <taxon>Arthropoda</taxon>
        <taxon>Crustacea</taxon>
        <taxon>Multicrustacea</taxon>
        <taxon>Malacostraca</taxon>
        <taxon>Eumalacostraca</taxon>
        <taxon>Eucarida</taxon>
        <taxon>Decapoda</taxon>
        <taxon>Pleocyemata</taxon>
        <taxon>Astacidea</taxon>
        <taxon>Nephropoidea</taxon>
        <taxon>Nephropidae</taxon>
        <taxon>Homarus</taxon>
    </lineage>
</organism>
<protein>
    <submittedName>
        <fullName evidence="14">Zinc finger protein 569-like 1</fullName>
    </submittedName>
</protein>
<evidence type="ECO:0000256" key="2">
    <source>
        <dbReference type="ARBA" id="ARBA00006991"/>
    </source>
</evidence>
<name>A0A8J5NAP7_HOMAM</name>
<proteinExistence type="inferred from homology"/>
<evidence type="ECO:0000256" key="1">
    <source>
        <dbReference type="ARBA" id="ARBA00004123"/>
    </source>
</evidence>
<evidence type="ECO:0000259" key="13">
    <source>
        <dbReference type="PROSITE" id="PS50157"/>
    </source>
</evidence>
<dbReference type="Pfam" id="PF00096">
    <property type="entry name" value="zf-C2H2"/>
    <property type="match status" value="2"/>
</dbReference>
<evidence type="ECO:0000313" key="15">
    <source>
        <dbReference type="Proteomes" id="UP000747542"/>
    </source>
</evidence>
<dbReference type="GO" id="GO:0005634">
    <property type="term" value="C:nucleus"/>
    <property type="evidence" value="ECO:0007669"/>
    <property type="project" value="UniProtKB-SubCell"/>
</dbReference>
<keyword evidence="7" id="KW-0805">Transcription regulation</keyword>
<keyword evidence="15" id="KW-1185">Reference proteome</keyword>
<dbReference type="EMBL" id="JAHLQT010004419">
    <property type="protein sequence ID" value="KAG7176004.1"/>
    <property type="molecule type" value="Genomic_DNA"/>
</dbReference>
<dbReference type="InterPro" id="IPR013087">
    <property type="entry name" value="Znf_C2H2_type"/>
</dbReference>
<dbReference type="PROSITE" id="PS00028">
    <property type="entry name" value="ZINC_FINGER_C2H2_1"/>
    <property type="match status" value="1"/>
</dbReference>
<gene>
    <name evidence="14" type="primary">Znf569-L1</name>
    <name evidence="14" type="ORF">Hamer_G016967</name>
</gene>
<dbReference type="InterPro" id="IPR050527">
    <property type="entry name" value="Snail/Krueppel_Znf"/>
</dbReference>
<evidence type="ECO:0000256" key="9">
    <source>
        <dbReference type="ARBA" id="ARBA00023163"/>
    </source>
</evidence>
<keyword evidence="4" id="KW-0677">Repeat</keyword>
<dbReference type="FunFam" id="3.30.160.60:FF:001498">
    <property type="entry name" value="Zinc finger protein 404"/>
    <property type="match status" value="1"/>
</dbReference>
<dbReference type="PANTHER" id="PTHR24388:SF54">
    <property type="entry name" value="PROTEIN ESCARGOT"/>
    <property type="match status" value="1"/>
</dbReference>
<dbReference type="AlphaFoldDB" id="A0A8J5NAP7"/>
<comment type="caution">
    <text evidence="14">The sequence shown here is derived from an EMBL/GenBank/DDBJ whole genome shotgun (WGS) entry which is preliminary data.</text>
</comment>
<dbReference type="FunFam" id="3.30.160.60:FF:000075">
    <property type="entry name" value="Putative zinc finger protein 536"/>
    <property type="match status" value="1"/>
</dbReference>
<feature type="domain" description="C2H2-type" evidence="13">
    <location>
        <begin position="112"/>
        <end position="139"/>
    </location>
</feature>